<name>D6WHV3_TRICA</name>
<reference evidence="1 2" key="1">
    <citation type="journal article" date="2008" name="Nature">
        <title>The genome of the model beetle and pest Tribolium castaneum.</title>
        <authorList>
            <consortium name="Tribolium Genome Sequencing Consortium"/>
            <person name="Richards S."/>
            <person name="Gibbs R.A."/>
            <person name="Weinstock G.M."/>
            <person name="Brown S.J."/>
            <person name="Denell R."/>
            <person name="Beeman R.W."/>
            <person name="Gibbs R."/>
            <person name="Beeman R.W."/>
            <person name="Brown S.J."/>
            <person name="Bucher G."/>
            <person name="Friedrich M."/>
            <person name="Grimmelikhuijzen C.J."/>
            <person name="Klingler M."/>
            <person name="Lorenzen M."/>
            <person name="Richards S."/>
            <person name="Roth S."/>
            <person name="Schroder R."/>
            <person name="Tautz D."/>
            <person name="Zdobnov E.M."/>
            <person name="Muzny D."/>
            <person name="Gibbs R.A."/>
            <person name="Weinstock G.M."/>
            <person name="Attaway T."/>
            <person name="Bell S."/>
            <person name="Buhay C.J."/>
            <person name="Chandrabose M.N."/>
            <person name="Chavez D."/>
            <person name="Clerk-Blankenburg K.P."/>
            <person name="Cree A."/>
            <person name="Dao M."/>
            <person name="Davis C."/>
            <person name="Chacko J."/>
            <person name="Dinh H."/>
            <person name="Dugan-Rocha S."/>
            <person name="Fowler G."/>
            <person name="Garner T.T."/>
            <person name="Garnes J."/>
            <person name="Gnirke A."/>
            <person name="Hawes A."/>
            <person name="Hernandez J."/>
            <person name="Hines S."/>
            <person name="Holder M."/>
            <person name="Hume J."/>
            <person name="Jhangiani S.N."/>
            <person name="Joshi V."/>
            <person name="Khan Z.M."/>
            <person name="Jackson L."/>
            <person name="Kovar C."/>
            <person name="Kowis A."/>
            <person name="Lee S."/>
            <person name="Lewis L.R."/>
            <person name="Margolis J."/>
            <person name="Morgan M."/>
            <person name="Nazareth L.V."/>
            <person name="Nguyen N."/>
            <person name="Okwuonu G."/>
            <person name="Parker D."/>
            <person name="Richards S."/>
            <person name="Ruiz S.J."/>
            <person name="Santibanez J."/>
            <person name="Savard J."/>
            <person name="Scherer S.E."/>
            <person name="Schneider B."/>
            <person name="Sodergren E."/>
            <person name="Tautz D."/>
            <person name="Vattahil S."/>
            <person name="Villasana D."/>
            <person name="White C.S."/>
            <person name="Wright R."/>
            <person name="Park Y."/>
            <person name="Beeman R.W."/>
            <person name="Lord J."/>
            <person name="Oppert B."/>
            <person name="Lorenzen M."/>
            <person name="Brown S."/>
            <person name="Wang L."/>
            <person name="Savard J."/>
            <person name="Tautz D."/>
            <person name="Richards S."/>
            <person name="Weinstock G."/>
            <person name="Gibbs R.A."/>
            <person name="Liu Y."/>
            <person name="Worley K."/>
            <person name="Weinstock G."/>
            <person name="Elsik C.G."/>
            <person name="Reese J.T."/>
            <person name="Elhaik E."/>
            <person name="Landan G."/>
            <person name="Graur D."/>
            <person name="Arensburger P."/>
            <person name="Atkinson P."/>
            <person name="Beeman R.W."/>
            <person name="Beidler J."/>
            <person name="Brown S.J."/>
            <person name="Demuth J.P."/>
            <person name="Drury D.W."/>
            <person name="Du Y.Z."/>
            <person name="Fujiwara H."/>
            <person name="Lorenzen M."/>
            <person name="Maselli V."/>
            <person name="Osanai M."/>
            <person name="Park Y."/>
            <person name="Robertson H.M."/>
            <person name="Tu Z."/>
            <person name="Wang J.J."/>
            <person name="Wang S."/>
            <person name="Richards S."/>
            <person name="Song H."/>
            <person name="Zhang L."/>
            <person name="Sodergren E."/>
            <person name="Werner D."/>
            <person name="Stanke M."/>
            <person name="Morgenstern B."/>
            <person name="Solovyev V."/>
            <person name="Kosarev P."/>
            <person name="Brown G."/>
            <person name="Chen H.C."/>
            <person name="Ermolaeva O."/>
            <person name="Hlavina W."/>
            <person name="Kapustin Y."/>
            <person name="Kiryutin B."/>
            <person name="Kitts P."/>
            <person name="Maglott D."/>
            <person name="Pruitt K."/>
            <person name="Sapojnikov V."/>
            <person name="Souvorov A."/>
            <person name="Mackey A.J."/>
            <person name="Waterhouse R.M."/>
            <person name="Wyder S."/>
            <person name="Zdobnov E.M."/>
            <person name="Zdobnov E.M."/>
            <person name="Wyder S."/>
            <person name="Kriventseva E.V."/>
            <person name="Kadowaki T."/>
            <person name="Bork P."/>
            <person name="Aranda M."/>
            <person name="Bao R."/>
            <person name="Beermann A."/>
            <person name="Berns N."/>
            <person name="Bolognesi R."/>
            <person name="Bonneton F."/>
            <person name="Bopp D."/>
            <person name="Brown S.J."/>
            <person name="Bucher G."/>
            <person name="Butts T."/>
            <person name="Chaumot A."/>
            <person name="Denell R.E."/>
            <person name="Ferrier D.E."/>
            <person name="Friedrich M."/>
            <person name="Gordon C.M."/>
            <person name="Jindra M."/>
            <person name="Klingler M."/>
            <person name="Lan Q."/>
            <person name="Lattorff H.M."/>
            <person name="Laudet V."/>
            <person name="von Levetsow C."/>
            <person name="Liu Z."/>
            <person name="Lutz R."/>
            <person name="Lynch J.A."/>
            <person name="da Fonseca R.N."/>
            <person name="Posnien N."/>
            <person name="Reuter R."/>
            <person name="Roth S."/>
            <person name="Savard J."/>
            <person name="Schinko J.B."/>
            <person name="Schmitt C."/>
            <person name="Schoppmeier M."/>
            <person name="Schroder R."/>
            <person name="Shippy T.D."/>
            <person name="Simonnet F."/>
            <person name="Marques-Souza H."/>
            <person name="Tautz D."/>
            <person name="Tomoyasu Y."/>
            <person name="Trauner J."/>
            <person name="Van der Zee M."/>
            <person name="Vervoort M."/>
            <person name="Wittkopp N."/>
            <person name="Wimmer E.A."/>
            <person name="Yang X."/>
            <person name="Jones A.K."/>
            <person name="Sattelle D.B."/>
            <person name="Ebert P.R."/>
            <person name="Nelson D."/>
            <person name="Scott J.G."/>
            <person name="Beeman R.W."/>
            <person name="Muthukrishnan S."/>
            <person name="Kramer K.J."/>
            <person name="Arakane Y."/>
            <person name="Beeman R.W."/>
            <person name="Zhu Q."/>
            <person name="Hogenkamp D."/>
            <person name="Dixit R."/>
            <person name="Oppert B."/>
            <person name="Jiang H."/>
            <person name="Zou Z."/>
            <person name="Marshall J."/>
            <person name="Elpidina E."/>
            <person name="Vinokurov K."/>
            <person name="Oppert C."/>
            <person name="Zou Z."/>
            <person name="Evans J."/>
            <person name="Lu Z."/>
            <person name="Zhao P."/>
            <person name="Sumathipala N."/>
            <person name="Altincicek B."/>
            <person name="Vilcinskas A."/>
            <person name="Williams M."/>
            <person name="Hultmark D."/>
            <person name="Hetru C."/>
            <person name="Jiang H."/>
            <person name="Grimmelikhuijzen C.J."/>
            <person name="Hauser F."/>
            <person name="Cazzamali G."/>
            <person name="Williamson M."/>
            <person name="Park Y."/>
            <person name="Li B."/>
            <person name="Tanaka Y."/>
            <person name="Predel R."/>
            <person name="Neupert S."/>
            <person name="Schachtner J."/>
            <person name="Verleyen P."/>
            <person name="Raible F."/>
            <person name="Bork P."/>
            <person name="Friedrich M."/>
            <person name="Walden K.K."/>
            <person name="Robertson H.M."/>
            <person name="Angeli S."/>
            <person name="Foret S."/>
            <person name="Bucher G."/>
            <person name="Schuetz S."/>
            <person name="Maleszka R."/>
            <person name="Wimmer E.A."/>
            <person name="Beeman R.W."/>
            <person name="Lorenzen M."/>
            <person name="Tomoyasu Y."/>
            <person name="Miller S.C."/>
            <person name="Grossmann D."/>
            <person name="Bucher G."/>
        </authorList>
    </citation>
    <scope>NUCLEOTIDE SEQUENCE [LARGE SCALE GENOMIC DNA]</scope>
    <source>
        <strain evidence="1 2">Georgia GA2</strain>
    </source>
</reference>
<reference evidence="1 2" key="2">
    <citation type="journal article" date="2010" name="Nucleic Acids Res.">
        <title>BeetleBase in 2010: revisions to provide comprehensive genomic information for Tribolium castaneum.</title>
        <authorList>
            <person name="Kim H.S."/>
            <person name="Murphy T."/>
            <person name="Xia J."/>
            <person name="Caragea D."/>
            <person name="Park Y."/>
            <person name="Beeman R.W."/>
            <person name="Lorenzen M.D."/>
            <person name="Butcher S."/>
            <person name="Manak J.R."/>
            <person name="Brown S.J."/>
        </authorList>
    </citation>
    <scope>GENOME REANNOTATION</scope>
    <source>
        <strain evidence="1 2">Georgia GA2</strain>
    </source>
</reference>
<gene>
    <name evidence="1" type="primary">GLEAN_03579</name>
    <name evidence="1" type="ORF">TcasGA2_TC003579</name>
</gene>
<evidence type="ECO:0000313" key="2">
    <source>
        <dbReference type="Proteomes" id="UP000007266"/>
    </source>
</evidence>
<dbReference type="AlphaFoldDB" id="D6WHV3"/>
<evidence type="ECO:0000313" key="1">
    <source>
        <dbReference type="EMBL" id="EFA00700.1"/>
    </source>
</evidence>
<protein>
    <submittedName>
        <fullName evidence="1">Uncharacterized protein</fullName>
    </submittedName>
</protein>
<sequence length="86" mass="9507">MSCVFGGKSAESDSLVAVVQLSVATPPTSQHLCRYFRHLIAMCACDTSLNNFTRYSELAAIYRQDLKGAFYKKDLISLINPISSEI</sequence>
<dbReference type="Proteomes" id="UP000007266">
    <property type="component" value="Linkage group 3"/>
</dbReference>
<dbReference type="EMBL" id="KQ971321">
    <property type="protein sequence ID" value="EFA00700.1"/>
    <property type="molecule type" value="Genomic_DNA"/>
</dbReference>
<dbReference type="InParanoid" id="D6WHV3"/>
<dbReference type="HOGENOM" id="CLU_2500825_0_0_1"/>
<organism evidence="1 2">
    <name type="scientific">Tribolium castaneum</name>
    <name type="common">Red flour beetle</name>
    <dbReference type="NCBI Taxonomy" id="7070"/>
    <lineage>
        <taxon>Eukaryota</taxon>
        <taxon>Metazoa</taxon>
        <taxon>Ecdysozoa</taxon>
        <taxon>Arthropoda</taxon>
        <taxon>Hexapoda</taxon>
        <taxon>Insecta</taxon>
        <taxon>Pterygota</taxon>
        <taxon>Neoptera</taxon>
        <taxon>Endopterygota</taxon>
        <taxon>Coleoptera</taxon>
        <taxon>Polyphaga</taxon>
        <taxon>Cucujiformia</taxon>
        <taxon>Tenebrionidae</taxon>
        <taxon>Tenebrionidae incertae sedis</taxon>
        <taxon>Tribolium</taxon>
    </lineage>
</organism>
<proteinExistence type="predicted"/>
<keyword evidence="2" id="KW-1185">Reference proteome</keyword>
<accession>D6WHV3</accession>